<evidence type="ECO:0000256" key="1">
    <source>
        <dbReference type="ARBA" id="ARBA00001947"/>
    </source>
</evidence>
<dbReference type="PANTHER" id="PTHR11607:SF3">
    <property type="entry name" value="LYSOSOMAL ALPHA-MANNOSIDASE"/>
    <property type="match status" value="1"/>
</dbReference>
<feature type="chain" id="PRO_5001729020" evidence="8">
    <location>
        <begin position="23"/>
        <end position="1060"/>
    </location>
</feature>
<evidence type="ECO:0000313" key="11">
    <source>
        <dbReference type="Proteomes" id="UP000039865"/>
    </source>
</evidence>
<dbReference type="OMA" id="WIYQINR"/>
<name>A0A077ZT43_STYLE</name>
<evidence type="ECO:0000256" key="7">
    <source>
        <dbReference type="ARBA" id="ARBA00023295"/>
    </source>
</evidence>
<proteinExistence type="inferred from homology"/>
<evidence type="ECO:0000256" key="4">
    <source>
        <dbReference type="ARBA" id="ARBA00022801"/>
    </source>
</evidence>
<dbReference type="OrthoDB" id="441398at2759"/>
<dbReference type="InterPro" id="IPR015341">
    <property type="entry name" value="Glyco_hydro_38_cen"/>
</dbReference>
<dbReference type="FunFam" id="1.20.1270.50:FF:000003">
    <property type="entry name" value="Alpha-mannosidase"/>
    <property type="match status" value="1"/>
</dbReference>
<evidence type="ECO:0000256" key="8">
    <source>
        <dbReference type="SAM" id="SignalP"/>
    </source>
</evidence>
<dbReference type="PANTHER" id="PTHR11607">
    <property type="entry name" value="ALPHA-MANNOSIDASE"/>
    <property type="match status" value="1"/>
</dbReference>
<dbReference type="Pfam" id="PF07748">
    <property type="entry name" value="Glyco_hydro_38C"/>
    <property type="match status" value="1"/>
</dbReference>
<feature type="signal peptide" evidence="8">
    <location>
        <begin position="1"/>
        <end position="22"/>
    </location>
</feature>
<dbReference type="InParanoid" id="A0A077ZT43"/>
<dbReference type="SUPFAM" id="SSF88688">
    <property type="entry name" value="Families 57/38 glycoside transferase middle domain"/>
    <property type="match status" value="1"/>
</dbReference>
<dbReference type="Pfam" id="PF09261">
    <property type="entry name" value="Alpha-mann_mid"/>
    <property type="match status" value="1"/>
</dbReference>
<evidence type="ECO:0000256" key="2">
    <source>
        <dbReference type="ARBA" id="ARBA00009792"/>
    </source>
</evidence>
<dbReference type="SUPFAM" id="SSF88713">
    <property type="entry name" value="Glycoside hydrolase/deacetylase"/>
    <property type="match status" value="1"/>
</dbReference>
<dbReference type="InterPro" id="IPR050843">
    <property type="entry name" value="Glycosyl_Hydrlase_38"/>
</dbReference>
<organism evidence="10 11">
    <name type="scientific">Stylonychia lemnae</name>
    <name type="common">Ciliate</name>
    <dbReference type="NCBI Taxonomy" id="5949"/>
    <lineage>
        <taxon>Eukaryota</taxon>
        <taxon>Sar</taxon>
        <taxon>Alveolata</taxon>
        <taxon>Ciliophora</taxon>
        <taxon>Intramacronucleata</taxon>
        <taxon>Spirotrichea</taxon>
        <taxon>Stichotrichia</taxon>
        <taxon>Sporadotrichida</taxon>
        <taxon>Oxytrichidae</taxon>
        <taxon>Stylonychinae</taxon>
        <taxon>Stylonychia</taxon>
    </lineage>
</organism>
<sequence>MKLNHLLQLLGICALAANQVKGTTTRDNDFTHGHSPAYFEKLKNTYKDGITYVHLISHTHDDVGWLKTVDEYFSGTHQNVVQVEVHMILSTVVDELLKDPKKRFTYVEMKFFSMWWSQQDDTMKANVRMLVQQGRLEFVNAGWSMHDEACPHYEDMMNNMMIGHDFLMKEFGVKPRIGWHVDPFGHSNANPRLFAEMGFDAWFFARLDYQDKQKRLGEKSMQFVWRPMFQHLGTSTQIWTHAMQDHYCYPPGFDYDDRFSGDDPVVSDSELETFNADDKVQEMVNYVTHMADHYQGNHLMLTMGCDFTYPNARMNFMSMDRLVDYFNSHVTEFQLLYSTPGIYLDAVKAQDLTYPVKYDDMFPYADGDKDFWTGYFTSRANSKKQVRDGSSNLHAFTKVASMKVLDQSVSNDTLNQIFDAKHQLLDAMGVNQHHDGVSGTAKQHVADDYNWRVFQAVQNSNPLYASLIDEIIESQTTVKASNWQWCQRTNGTYLDCPINDFGNADHIVVAHNPSSVDQLYVKLKVQFSNYKVSAWDFTQKGFVDITKDSAEIICAGRYSKQGSFVQDCELHVKTTTQANQISVIQLKFDSSTDLKVKDDSGQAHKISGNQETLDFQKYDKNLGVLFNLIKVKSGKTYQIGFDLRSYNGFPGGKDDCPSGAYVFKPDTNAQDSLKYADMSDIKSFTGKFTSEIQMTFSNQDGSRKALVRARYYDQSFTSEWDVILYGIPEQSGQGLEVTVNFLSLDIDNQDIFYTDSNALEMQQRKLNYRPTWTFSTSEKSSGNYYPINSAIAIVDETKKLQLTVMNDRSQGGAVLQKGRIELMQNRRLFNDDWRGVGEPLNERDPDGNGIIVPATYKLHFFERDLDFSLQRTAQLQVDEPLQLFFTTQFKSSQQSESLQQIDLNFNKISSSQNVVLPPTFKFETFPVDRNQILLRVENIGDKFDTDYKGLDIKDTSITIDLLDWATKYFNSANLKKPVKMTVAISELALSGNQLYSDMVKTKTNWKTPATNDFIIQPQIPKDLSDTTIVLSQQRIRLFNLTYTVVPSQDSLGFDQQQFLQ</sequence>
<evidence type="ECO:0000256" key="3">
    <source>
        <dbReference type="ARBA" id="ARBA00022723"/>
    </source>
</evidence>
<dbReference type="GO" id="GO:0006013">
    <property type="term" value="P:mannose metabolic process"/>
    <property type="evidence" value="ECO:0007669"/>
    <property type="project" value="InterPro"/>
</dbReference>
<protein>
    <submittedName>
        <fullName evidence="10">Glycosyl hydrolases family 38 protein</fullName>
    </submittedName>
</protein>
<evidence type="ECO:0000256" key="6">
    <source>
        <dbReference type="ARBA" id="ARBA00023157"/>
    </source>
</evidence>
<keyword evidence="4 10" id="KW-0378">Hydrolase</keyword>
<dbReference type="InterPro" id="IPR000602">
    <property type="entry name" value="Glyco_hydro_38_N"/>
</dbReference>
<dbReference type="Gene3D" id="3.20.110.10">
    <property type="entry name" value="Glycoside hydrolase 38, N terminal domain"/>
    <property type="match status" value="1"/>
</dbReference>
<dbReference type="AlphaFoldDB" id="A0A077ZT43"/>
<dbReference type="InterPro" id="IPR027291">
    <property type="entry name" value="Glyco_hydro_38_N_sf"/>
</dbReference>
<keyword evidence="3" id="KW-0479">Metal-binding</keyword>
<keyword evidence="7" id="KW-0326">Glycosidase</keyword>
<dbReference type="CDD" id="cd10810">
    <property type="entry name" value="GH38N_AMII_LAM_like"/>
    <property type="match status" value="1"/>
</dbReference>
<dbReference type="Gene3D" id="1.20.1270.50">
    <property type="entry name" value="Glycoside hydrolase family 38, central domain"/>
    <property type="match status" value="2"/>
</dbReference>
<dbReference type="FunFam" id="1.20.1270.50:FF:000002">
    <property type="entry name" value="Alpha-mannosidase"/>
    <property type="match status" value="1"/>
</dbReference>
<gene>
    <name evidence="10" type="primary">Contig15541.g16562</name>
    <name evidence="10" type="ORF">STYLEM_583</name>
</gene>
<dbReference type="SUPFAM" id="SSF74650">
    <property type="entry name" value="Galactose mutarotase-like"/>
    <property type="match status" value="1"/>
</dbReference>
<dbReference type="Gene3D" id="2.70.98.30">
    <property type="entry name" value="Golgi alpha-mannosidase II, domain 4"/>
    <property type="match status" value="1"/>
</dbReference>
<dbReference type="InterPro" id="IPR011682">
    <property type="entry name" value="Glyco_hydro_38_C"/>
</dbReference>
<dbReference type="SMART" id="SM00872">
    <property type="entry name" value="Alpha-mann_mid"/>
    <property type="match status" value="1"/>
</dbReference>
<evidence type="ECO:0000256" key="5">
    <source>
        <dbReference type="ARBA" id="ARBA00022833"/>
    </source>
</evidence>
<dbReference type="GO" id="GO:0004559">
    <property type="term" value="F:alpha-mannosidase activity"/>
    <property type="evidence" value="ECO:0007669"/>
    <property type="project" value="InterPro"/>
</dbReference>
<keyword evidence="11" id="KW-1185">Reference proteome</keyword>
<dbReference type="GO" id="GO:0046872">
    <property type="term" value="F:metal ion binding"/>
    <property type="evidence" value="ECO:0007669"/>
    <property type="project" value="UniProtKB-KW"/>
</dbReference>
<keyword evidence="8" id="KW-0732">Signal</keyword>
<keyword evidence="5" id="KW-0862">Zinc</keyword>
<dbReference type="InterPro" id="IPR037094">
    <property type="entry name" value="Glyco_hydro_38_cen_sf"/>
</dbReference>
<dbReference type="InterPro" id="IPR011330">
    <property type="entry name" value="Glyco_hydro/deAcase_b/a-brl"/>
</dbReference>
<dbReference type="InterPro" id="IPR028995">
    <property type="entry name" value="Glyco_hydro_57/38_cen_sf"/>
</dbReference>
<accession>A0A077ZT43</accession>
<dbReference type="Pfam" id="PF01074">
    <property type="entry name" value="Glyco_hydro_38N"/>
    <property type="match status" value="1"/>
</dbReference>
<comment type="cofactor">
    <cofactor evidence="1">
        <name>Zn(2+)</name>
        <dbReference type="ChEBI" id="CHEBI:29105"/>
    </cofactor>
</comment>
<evidence type="ECO:0000313" key="10">
    <source>
        <dbReference type="EMBL" id="CDW71636.1"/>
    </source>
</evidence>
<evidence type="ECO:0000259" key="9">
    <source>
        <dbReference type="SMART" id="SM00872"/>
    </source>
</evidence>
<dbReference type="EMBL" id="CCKQ01000556">
    <property type="protein sequence ID" value="CDW71636.1"/>
    <property type="molecule type" value="Genomic_DNA"/>
</dbReference>
<reference evidence="10 11" key="1">
    <citation type="submission" date="2014-06" db="EMBL/GenBank/DDBJ databases">
        <authorList>
            <person name="Swart Estienne"/>
        </authorList>
    </citation>
    <scope>NUCLEOTIDE SEQUENCE [LARGE SCALE GENOMIC DNA]</scope>
    <source>
        <strain evidence="10 11">130c</strain>
    </source>
</reference>
<dbReference type="InterPro" id="IPR011013">
    <property type="entry name" value="Gal_mutarotase_sf_dom"/>
</dbReference>
<dbReference type="Proteomes" id="UP000039865">
    <property type="component" value="Unassembled WGS sequence"/>
</dbReference>
<keyword evidence="6" id="KW-1015">Disulfide bond</keyword>
<dbReference type="GO" id="GO:0030246">
    <property type="term" value="F:carbohydrate binding"/>
    <property type="evidence" value="ECO:0007669"/>
    <property type="project" value="InterPro"/>
</dbReference>
<feature type="domain" description="Glycoside hydrolase family 38 central" evidence="9">
    <location>
        <begin position="370"/>
        <end position="453"/>
    </location>
</feature>
<comment type="similarity">
    <text evidence="2">Belongs to the glycosyl hydrolase 38 family.</text>
</comment>